<proteinExistence type="predicted"/>
<evidence type="ECO:0000313" key="2">
    <source>
        <dbReference type="Proteomes" id="UP000236162"/>
    </source>
</evidence>
<evidence type="ECO:0000313" key="1">
    <source>
        <dbReference type="EMBL" id="GBF03282.1"/>
    </source>
</evidence>
<gene>
    <name evidence="1" type="ORF">LPPLD21_02837</name>
</gene>
<dbReference type="Proteomes" id="UP000236162">
    <property type="component" value="Unassembled WGS sequence"/>
</dbReference>
<comment type="caution">
    <text evidence="1">The sequence shown here is derived from an EMBL/GenBank/DDBJ whole genome shotgun (WGS) entry which is preliminary data.</text>
</comment>
<sequence>MLTNSKLAYEPVLNMLHPNQQLEQFGMARMIFNLVGFHKLSLKFG</sequence>
<protein>
    <submittedName>
        <fullName evidence="1">Uncharacterized protein</fullName>
    </submittedName>
</protein>
<accession>A0ABQ0NDY6</accession>
<reference evidence="1 2" key="1">
    <citation type="submission" date="2017-04" db="EMBL/GenBank/DDBJ databases">
        <title>In vitro and in silico characterization of Lactobacillus paraplantarum D2-1, a starter culture for soymilk fermentation.</title>
        <authorList>
            <person name="Endo A."/>
            <person name="Sasaki F."/>
            <person name="Maeno S."/>
            <person name="Kanesaki Y."/>
            <person name="Kubota E."/>
            <person name="Torres G.A."/>
            <person name="Tomita S."/>
            <person name="Nakagawa J."/>
        </authorList>
    </citation>
    <scope>NUCLEOTIDE SEQUENCE [LARGE SCALE GENOMIC DNA]</scope>
    <source>
        <strain evidence="1 2">D2-1</strain>
    </source>
</reference>
<keyword evidence="2" id="KW-1185">Reference proteome</keyword>
<dbReference type="EMBL" id="BDOR01000026">
    <property type="protein sequence ID" value="GBF03282.1"/>
    <property type="molecule type" value="Genomic_DNA"/>
</dbReference>
<name>A0ABQ0NDY6_9LACO</name>
<organism evidence="1 2">
    <name type="scientific">Lactiplantibacillus paraplantarum</name>
    <dbReference type="NCBI Taxonomy" id="60520"/>
    <lineage>
        <taxon>Bacteria</taxon>
        <taxon>Bacillati</taxon>
        <taxon>Bacillota</taxon>
        <taxon>Bacilli</taxon>
        <taxon>Lactobacillales</taxon>
        <taxon>Lactobacillaceae</taxon>
        <taxon>Lactiplantibacillus</taxon>
    </lineage>
</organism>